<dbReference type="InterPro" id="IPR058649">
    <property type="entry name" value="CzcB_C"/>
</dbReference>
<proteinExistence type="predicted"/>
<dbReference type="GO" id="GO:0015679">
    <property type="term" value="P:plasma membrane copper ion transport"/>
    <property type="evidence" value="ECO:0007669"/>
    <property type="project" value="TreeGrafter"/>
</dbReference>
<dbReference type="InterPro" id="IPR051909">
    <property type="entry name" value="MFP_Cation_Efflux"/>
</dbReference>
<feature type="domain" description="CzcB-like C-terminal circularly permuted SH3-like" evidence="3">
    <location>
        <begin position="555"/>
        <end position="612"/>
    </location>
</feature>
<dbReference type="Proteomes" id="UP000197446">
    <property type="component" value="Unassembled WGS sequence"/>
</dbReference>
<evidence type="ECO:0000256" key="1">
    <source>
        <dbReference type="ARBA" id="ARBA00022448"/>
    </source>
</evidence>
<dbReference type="InterPro" id="IPR058790">
    <property type="entry name" value="BSH_CusB"/>
</dbReference>
<organism evidence="4 5">
    <name type="scientific">Roseateles puraquae</name>
    <dbReference type="NCBI Taxonomy" id="431059"/>
    <lineage>
        <taxon>Bacteria</taxon>
        <taxon>Pseudomonadati</taxon>
        <taxon>Pseudomonadota</taxon>
        <taxon>Betaproteobacteria</taxon>
        <taxon>Burkholderiales</taxon>
        <taxon>Sphaerotilaceae</taxon>
        <taxon>Roseateles</taxon>
    </lineage>
</organism>
<dbReference type="PANTHER" id="PTHR30097">
    <property type="entry name" value="CATION EFFLUX SYSTEM PROTEIN CUSB"/>
    <property type="match status" value="1"/>
</dbReference>
<keyword evidence="5" id="KW-1185">Reference proteome</keyword>
<dbReference type="Pfam" id="PF25919">
    <property type="entry name" value="BSH_CusB"/>
    <property type="match status" value="1"/>
</dbReference>
<evidence type="ECO:0000259" key="3">
    <source>
        <dbReference type="Pfam" id="PF25975"/>
    </source>
</evidence>
<evidence type="ECO:0000259" key="2">
    <source>
        <dbReference type="Pfam" id="PF25919"/>
    </source>
</evidence>
<dbReference type="OrthoDB" id="9806939at2"/>
<name>A0A254N3M3_9BURK</name>
<dbReference type="SUPFAM" id="SSF111369">
    <property type="entry name" value="HlyD-like secretion proteins"/>
    <property type="match status" value="1"/>
</dbReference>
<dbReference type="AlphaFoldDB" id="A0A254N3M3"/>
<reference evidence="4 5" key="1">
    <citation type="journal article" date="2007" name="Int. J. Syst. Evol. Microbiol.">
        <title>Description of Pelomonas aquatica sp. nov. and Pelomonas puraquae sp. nov., isolated from industrial and haemodialysis water.</title>
        <authorList>
            <person name="Gomila M."/>
            <person name="Bowien B."/>
            <person name="Falsen E."/>
            <person name="Moore E.R."/>
            <person name="Lalucat J."/>
        </authorList>
    </citation>
    <scope>NUCLEOTIDE SEQUENCE [LARGE SCALE GENOMIC DNA]</scope>
    <source>
        <strain evidence="4 5">CCUG 52769</strain>
    </source>
</reference>
<feature type="domain" description="CusB-like barrel-sandwich hybrid" evidence="2">
    <location>
        <begin position="328"/>
        <end position="474"/>
    </location>
</feature>
<dbReference type="Gene3D" id="3.40.50.300">
    <property type="entry name" value="P-loop containing nucleotide triphosphate hydrolases"/>
    <property type="match status" value="1"/>
</dbReference>
<dbReference type="Pfam" id="PF13245">
    <property type="entry name" value="AAA_19"/>
    <property type="match status" value="1"/>
</dbReference>
<dbReference type="Gene3D" id="2.40.50.100">
    <property type="match status" value="1"/>
</dbReference>
<comment type="caution">
    <text evidence="4">The sequence shown here is derived from an EMBL/GenBank/DDBJ whole genome shotgun (WGS) entry which is preliminary data.</text>
</comment>
<dbReference type="InterPro" id="IPR027417">
    <property type="entry name" value="P-loop_NTPase"/>
</dbReference>
<dbReference type="GO" id="GO:0060003">
    <property type="term" value="P:copper ion export"/>
    <property type="evidence" value="ECO:0007669"/>
    <property type="project" value="TreeGrafter"/>
</dbReference>
<evidence type="ECO:0000313" key="5">
    <source>
        <dbReference type="Proteomes" id="UP000197446"/>
    </source>
</evidence>
<dbReference type="RefSeq" id="WP_088486300.1">
    <property type="nucleotide sequence ID" value="NZ_NISI01000022.1"/>
</dbReference>
<sequence>MTRNNPQNTAEQQAVIDSRGRLVAVDAFAGTGKTSTLVQYALARPGKRMLYIAFNKSVASEAKERFPGNVECRTTHSLAYAAIGRKFTDKLGNVPAYMVTQSFNVTTRRAKLALEAVSAFLCSTDDEISLDHLDEELVEGNYLEAVAVVDLAKRLWEEMQNTRSPLKMPHDGYLKLWAQQKPRLRYDIILLDEAQDTNPITLDLVMAQTHATVVLVGDLQPCLRGAAQTRRQPLPLCSDVTRQPCSRQARTFWEHTLLSSSRRRLWPAFVLSTWATLAVAAAPAADFVVPPAQLQALGVGFQKLATPASAVGAAAPARVTLPPELDVLVSAPVDGVVTQVLVSPQDAVKPGQALLRLVSPALGEMQLRLMDAGTRLQLARQTLERERRLFDEGILPERRVQEAQAAQRSAEAATRQAEAALRLAGMSDEALQRVAAGGRLQDGLTVSARSAGWVTALDVRPGQRVREADALLRLANPREVWLEIQLPVGASVAPGQAVTVAGRDVAAVAQSLGPLVSEGQTQTLRARVTRGASSLRPGEVVQVSVPRAAGAGWVLPQAAVVHHEGRPHVFVRTARGFTAVPVQVDGGAAGAVQVSGPLQAGQEVAVRAVVALKSAWLGHGGGE</sequence>
<protein>
    <submittedName>
        <fullName evidence="4">Uncharacterized protein</fullName>
    </submittedName>
</protein>
<dbReference type="PANTHER" id="PTHR30097:SF4">
    <property type="entry name" value="SLR6042 PROTEIN"/>
    <property type="match status" value="1"/>
</dbReference>
<keyword evidence="1" id="KW-0813">Transport</keyword>
<dbReference type="Pfam" id="PF25975">
    <property type="entry name" value="CzcB_C"/>
    <property type="match status" value="1"/>
</dbReference>
<dbReference type="EMBL" id="NISI01000022">
    <property type="protein sequence ID" value="OWQ98127.1"/>
    <property type="molecule type" value="Genomic_DNA"/>
</dbReference>
<dbReference type="GO" id="GO:0030288">
    <property type="term" value="C:outer membrane-bounded periplasmic space"/>
    <property type="evidence" value="ECO:0007669"/>
    <property type="project" value="TreeGrafter"/>
</dbReference>
<evidence type="ECO:0000313" key="4">
    <source>
        <dbReference type="EMBL" id="OWQ98127.1"/>
    </source>
</evidence>
<gene>
    <name evidence="4" type="ORF">CDO81_26600</name>
</gene>
<dbReference type="Gene3D" id="1.10.287.470">
    <property type="entry name" value="Helix hairpin bin"/>
    <property type="match status" value="1"/>
</dbReference>
<dbReference type="Gene3D" id="2.40.420.20">
    <property type="match status" value="1"/>
</dbReference>
<dbReference type="GO" id="GO:0046914">
    <property type="term" value="F:transition metal ion binding"/>
    <property type="evidence" value="ECO:0007669"/>
    <property type="project" value="TreeGrafter"/>
</dbReference>
<accession>A0A254N3M3</accession>
<dbReference type="SUPFAM" id="SSF52540">
    <property type="entry name" value="P-loop containing nucleoside triphosphate hydrolases"/>
    <property type="match status" value="1"/>
</dbReference>